<protein>
    <submittedName>
        <fullName evidence="2">DM domain-containing protein</fullName>
    </submittedName>
</protein>
<evidence type="ECO:0000313" key="2">
    <source>
        <dbReference type="WBParaSite" id="RSKR_0000843450.1"/>
    </source>
</evidence>
<dbReference type="WBParaSite" id="RSKR_0000843450.1">
    <property type="protein sequence ID" value="RSKR_0000843450.1"/>
    <property type="gene ID" value="RSKR_0000843450"/>
</dbReference>
<name>A0AC35U726_9BILA</name>
<reference evidence="2" key="1">
    <citation type="submission" date="2016-11" db="UniProtKB">
        <authorList>
            <consortium name="WormBaseParasite"/>
        </authorList>
    </citation>
    <scope>IDENTIFICATION</scope>
    <source>
        <strain evidence="2">KR3021</strain>
    </source>
</reference>
<proteinExistence type="predicted"/>
<evidence type="ECO:0000313" key="1">
    <source>
        <dbReference type="Proteomes" id="UP000095286"/>
    </source>
</evidence>
<dbReference type="Proteomes" id="UP000095286">
    <property type="component" value="Unplaced"/>
</dbReference>
<sequence>MMNEEVPEQATNAENSVQVTQRKTCKRYLTCQVLKHLERILESIIKTMLRDGRNRQELPRNNEVKNTPTNIDMDNCQRCKDYNLKYNNGQVARSMNFLCLECRSAHLAIKHRQQRLCFKHLCTYCRNCFEEEKYKTIQKLILKKTVDAGRFDECVRESSRGLPPLFGKHKHFKKFMEVKLLPDFGSDIFNEIFTDLNLEFLRRSDTFNKFFVYNGYASDCDFVKYVDSLKYRR</sequence>
<organism evidence="1 2">
    <name type="scientific">Rhabditophanes sp. KR3021</name>
    <dbReference type="NCBI Taxonomy" id="114890"/>
    <lineage>
        <taxon>Eukaryota</taxon>
        <taxon>Metazoa</taxon>
        <taxon>Ecdysozoa</taxon>
        <taxon>Nematoda</taxon>
        <taxon>Chromadorea</taxon>
        <taxon>Rhabditida</taxon>
        <taxon>Tylenchina</taxon>
        <taxon>Panagrolaimomorpha</taxon>
        <taxon>Strongyloidoidea</taxon>
        <taxon>Alloionematidae</taxon>
        <taxon>Rhabditophanes</taxon>
    </lineage>
</organism>
<accession>A0AC35U726</accession>